<dbReference type="Proteomes" id="UP001208570">
    <property type="component" value="Unassembled WGS sequence"/>
</dbReference>
<dbReference type="AlphaFoldDB" id="A0AAD9K4F9"/>
<feature type="region of interest" description="Disordered" evidence="1">
    <location>
        <begin position="1"/>
        <end position="40"/>
    </location>
</feature>
<feature type="compositionally biased region" description="Acidic residues" evidence="1">
    <location>
        <begin position="24"/>
        <end position="38"/>
    </location>
</feature>
<evidence type="ECO:0000313" key="3">
    <source>
        <dbReference type="Proteomes" id="UP001208570"/>
    </source>
</evidence>
<evidence type="ECO:0000313" key="2">
    <source>
        <dbReference type="EMBL" id="KAK2164391.1"/>
    </source>
</evidence>
<name>A0AAD9K4F9_9ANNE</name>
<sequence>MEESVMPDPVLGCPVSDTSHDDHNDDSDVSMIDSDSDSSMDVSAPDLSMLDHFLFLKFTTSRETQHCHPPSTEMTEACKVKALIKSNTKNHPFAPATQIIESVIWEIIDPYVPCQALSQPSALRRGCNRQCANGRPKHPQDLEFQMNM</sequence>
<comment type="caution">
    <text evidence="2">The sequence shown here is derived from an EMBL/GenBank/DDBJ whole genome shotgun (WGS) entry which is preliminary data.</text>
</comment>
<protein>
    <submittedName>
        <fullName evidence="2">Uncharacterized protein</fullName>
    </submittedName>
</protein>
<gene>
    <name evidence="2" type="ORF">LSH36_64g00024</name>
</gene>
<evidence type="ECO:0000256" key="1">
    <source>
        <dbReference type="SAM" id="MobiDB-lite"/>
    </source>
</evidence>
<dbReference type="EMBL" id="JAODUP010000064">
    <property type="protein sequence ID" value="KAK2164391.1"/>
    <property type="molecule type" value="Genomic_DNA"/>
</dbReference>
<proteinExistence type="predicted"/>
<keyword evidence="3" id="KW-1185">Reference proteome</keyword>
<accession>A0AAD9K4F9</accession>
<reference evidence="2" key="1">
    <citation type="journal article" date="2023" name="Mol. Biol. Evol.">
        <title>Third-Generation Sequencing Reveals the Adaptive Role of the Epigenome in Three Deep-Sea Polychaetes.</title>
        <authorList>
            <person name="Perez M."/>
            <person name="Aroh O."/>
            <person name="Sun Y."/>
            <person name="Lan Y."/>
            <person name="Juniper S.K."/>
            <person name="Young C.R."/>
            <person name="Angers B."/>
            <person name="Qian P.Y."/>
        </authorList>
    </citation>
    <scope>NUCLEOTIDE SEQUENCE</scope>
    <source>
        <strain evidence="2">P08H-3</strain>
    </source>
</reference>
<organism evidence="2 3">
    <name type="scientific">Paralvinella palmiformis</name>
    <dbReference type="NCBI Taxonomy" id="53620"/>
    <lineage>
        <taxon>Eukaryota</taxon>
        <taxon>Metazoa</taxon>
        <taxon>Spiralia</taxon>
        <taxon>Lophotrochozoa</taxon>
        <taxon>Annelida</taxon>
        <taxon>Polychaeta</taxon>
        <taxon>Sedentaria</taxon>
        <taxon>Canalipalpata</taxon>
        <taxon>Terebellida</taxon>
        <taxon>Terebelliformia</taxon>
        <taxon>Alvinellidae</taxon>
        <taxon>Paralvinella</taxon>
    </lineage>
</organism>